<evidence type="ECO:0000313" key="3">
    <source>
        <dbReference type="Proteomes" id="UP000636800"/>
    </source>
</evidence>
<dbReference type="Proteomes" id="UP000639772">
    <property type="component" value="Unassembled WGS sequence"/>
</dbReference>
<dbReference type="EMBL" id="JADCNL010000581">
    <property type="protein sequence ID" value="KAG0446398.1"/>
    <property type="molecule type" value="Genomic_DNA"/>
</dbReference>
<proteinExistence type="predicted"/>
<protein>
    <submittedName>
        <fullName evidence="2">Uncharacterized protein</fullName>
    </submittedName>
</protein>
<comment type="caution">
    <text evidence="2">The sequence shown here is derived from an EMBL/GenBank/DDBJ whole genome shotgun (WGS) entry which is preliminary data.</text>
</comment>
<gene>
    <name evidence="2" type="ORF">HPP92_028854</name>
    <name evidence="1" type="ORF">HPP92_028865</name>
</gene>
<organism evidence="2 3">
    <name type="scientific">Vanilla planifolia</name>
    <name type="common">Vanilla</name>
    <dbReference type="NCBI Taxonomy" id="51239"/>
    <lineage>
        <taxon>Eukaryota</taxon>
        <taxon>Viridiplantae</taxon>
        <taxon>Streptophyta</taxon>
        <taxon>Embryophyta</taxon>
        <taxon>Tracheophyta</taxon>
        <taxon>Spermatophyta</taxon>
        <taxon>Magnoliopsida</taxon>
        <taxon>Liliopsida</taxon>
        <taxon>Asparagales</taxon>
        <taxon>Orchidaceae</taxon>
        <taxon>Vanilloideae</taxon>
        <taxon>Vanilleae</taxon>
        <taxon>Vanilla</taxon>
    </lineage>
</organism>
<accession>A0A835P5S6</accession>
<dbReference type="Proteomes" id="UP000636800">
    <property type="component" value="Unassembled WGS sequence"/>
</dbReference>
<dbReference type="AlphaFoldDB" id="A0A835P5S6"/>
<evidence type="ECO:0000313" key="1">
    <source>
        <dbReference type="EMBL" id="KAG0446392.1"/>
    </source>
</evidence>
<evidence type="ECO:0000313" key="2">
    <source>
        <dbReference type="EMBL" id="KAG0446398.1"/>
    </source>
</evidence>
<name>A0A835P5S6_VANPL</name>
<evidence type="ECO:0000313" key="4">
    <source>
        <dbReference type="Proteomes" id="UP000639772"/>
    </source>
</evidence>
<keyword evidence="3" id="KW-1185">Reference proteome</keyword>
<sequence>MVGLEVEGCSRSGRLIYLIIECPRKKVVEPIVTCFLSAGPLHVFQPVADPCCKHRLGLSGKSQWMPGPRVSRHCTTRDIPSDSPSVYSGTKVNVSHAKDCMKLDGMLIGGTVIGMRTEHFKFFDCDINRYGKTQNAWNRDGQIAGRSSQN</sequence>
<reference evidence="3 4" key="1">
    <citation type="journal article" date="2020" name="Nat. Food">
        <title>A phased Vanilla planifolia genome enables genetic improvement of flavour and production.</title>
        <authorList>
            <person name="Hasing T."/>
            <person name="Tang H."/>
            <person name="Brym M."/>
            <person name="Khazi F."/>
            <person name="Huang T."/>
            <person name="Chambers A.H."/>
        </authorList>
    </citation>
    <scope>NUCLEOTIDE SEQUENCE [LARGE SCALE GENOMIC DNA]</scope>
    <source>
        <tissue evidence="2">Leaf</tissue>
    </source>
</reference>
<dbReference type="EMBL" id="JADCNM010000582">
    <property type="protein sequence ID" value="KAG0446392.1"/>
    <property type="molecule type" value="Genomic_DNA"/>
</dbReference>